<dbReference type="PROSITE" id="PS50235">
    <property type="entry name" value="USP_3"/>
    <property type="match status" value="1"/>
</dbReference>
<feature type="non-terminal residue" evidence="9">
    <location>
        <position position="1"/>
    </location>
</feature>
<dbReference type="GO" id="GO:0016579">
    <property type="term" value="P:protein deubiquitination"/>
    <property type="evidence" value="ECO:0007669"/>
    <property type="project" value="InterPro"/>
</dbReference>
<accession>A0A139H9H6</accession>
<evidence type="ECO:0000256" key="1">
    <source>
        <dbReference type="ARBA" id="ARBA00000707"/>
    </source>
</evidence>
<feature type="region of interest" description="Disordered" evidence="7">
    <location>
        <begin position="697"/>
        <end position="722"/>
    </location>
</feature>
<feature type="compositionally biased region" description="Basic and acidic residues" evidence="7">
    <location>
        <begin position="465"/>
        <end position="476"/>
    </location>
</feature>
<keyword evidence="4" id="KW-0833">Ubl conjugation pathway</keyword>
<feature type="compositionally biased region" description="Low complexity" evidence="7">
    <location>
        <begin position="697"/>
        <end position="711"/>
    </location>
</feature>
<evidence type="ECO:0000256" key="4">
    <source>
        <dbReference type="ARBA" id="ARBA00022786"/>
    </source>
</evidence>
<gene>
    <name evidence="9" type="ORF">AC578_3500</name>
</gene>
<feature type="compositionally biased region" description="Low complexity" evidence="7">
    <location>
        <begin position="401"/>
        <end position="432"/>
    </location>
</feature>
<dbReference type="PANTHER" id="PTHR24006:SF687">
    <property type="entry name" value="UBIQUITIN CARBOXYL-TERMINAL HYDROLASE 10"/>
    <property type="match status" value="1"/>
</dbReference>
<name>A0A139H9H6_9PEZI</name>
<feature type="domain" description="USP" evidence="8">
    <location>
        <begin position="567"/>
        <end position="940"/>
    </location>
</feature>
<keyword evidence="3" id="KW-0645">Protease</keyword>
<dbReference type="InterPro" id="IPR038765">
    <property type="entry name" value="Papain-like_cys_pep_sf"/>
</dbReference>
<dbReference type="SUPFAM" id="SSF54001">
    <property type="entry name" value="Cysteine proteinases"/>
    <property type="match status" value="1"/>
</dbReference>
<evidence type="ECO:0000259" key="8">
    <source>
        <dbReference type="PROSITE" id="PS50235"/>
    </source>
</evidence>
<dbReference type="EC" id="3.4.19.12" evidence="2"/>
<dbReference type="EMBL" id="LFZN01000099">
    <property type="protein sequence ID" value="KXS99087.1"/>
    <property type="molecule type" value="Genomic_DNA"/>
</dbReference>
<keyword evidence="10" id="KW-1185">Reference proteome</keyword>
<evidence type="ECO:0000313" key="9">
    <source>
        <dbReference type="EMBL" id="KXS99087.1"/>
    </source>
</evidence>
<evidence type="ECO:0000313" key="10">
    <source>
        <dbReference type="Proteomes" id="UP000070133"/>
    </source>
</evidence>
<feature type="compositionally biased region" description="Low complexity" evidence="7">
    <location>
        <begin position="166"/>
        <end position="175"/>
    </location>
</feature>
<dbReference type="Gene3D" id="3.90.70.10">
    <property type="entry name" value="Cysteine proteinases"/>
    <property type="match status" value="1"/>
</dbReference>
<evidence type="ECO:0000256" key="6">
    <source>
        <dbReference type="ARBA" id="ARBA00022807"/>
    </source>
</evidence>
<feature type="region of interest" description="Disordered" evidence="7">
    <location>
        <begin position="119"/>
        <end position="306"/>
    </location>
</feature>
<keyword evidence="5" id="KW-0378">Hydrolase</keyword>
<feature type="compositionally biased region" description="Basic residues" evidence="7">
    <location>
        <begin position="331"/>
        <end position="340"/>
    </location>
</feature>
<feature type="compositionally biased region" description="Basic and acidic residues" evidence="7">
    <location>
        <begin position="355"/>
        <end position="366"/>
    </location>
</feature>
<dbReference type="InterPro" id="IPR050164">
    <property type="entry name" value="Peptidase_C19"/>
</dbReference>
<dbReference type="InterPro" id="IPR018200">
    <property type="entry name" value="USP_CS"/>
</dbReference>
<dbReference type="InterPro" id="IPR001394">
    <property type="entry name" value="Peptidase_C19_UCH"/>
</dbReference>
<feature type="region of interest" description="Disordered" evidence="7">
    <location>
        <begin position="958"/>
        <end position="1014"/>
    </location>
</feature>
<evidence type="ECO:0000256" key="2">
    <source>
        <dbReference type="ARBA" id="ARBA00012759"/>
    </source>
</evidence>
<evidence type="ECO:0000256" key="3">
    <source>
        <dbReference type="ARBA" id="ARBA00022670"/>
    </source>
</evidence>
<keyword evidence="6" id="KW-0788">Thiol protease</keyword>
<dbReference type="GO" id="GO:0006508">
    <property type="term" value="P:proteolysis"/>
    <property type="evidence" value="ECO:0007669"/>
    <property type="project" value="UniProtKB-KW"/>
</dbReference>
<organism evidence="9 10">
    <name type="scientific">Pseudocercospora eumusae</name>
    <dbReference type="NCBI Taxonomy" id="321146"/>
    <lineage>
        <taxon>Eukaryota</taxon>
        <taxon>Fungi</taxon>
        <taxon>Dikarya</taxon>
        <taxon>Ascomycota</taxon>
        <taxon>Pezizomycotina</taxon>
        <taxon>Dothideomycetes</taxon>
        <taxon>Dothideomycetidae</taxon>
        <taxon>Mycosphaerellales</taxon>
        <taxon>Mycosphaerellaceae</taxon>
        <taxon>Pseudocercospora</taxon>
    </lineage>
</organism>
<dbReference type="CDD" id="cd02257">
    <property type="entry name" value="Peptidase_C19"/>
    <property type="match status" value="1"/>
</dbReference>
<dbReference type="Pfam" id="PF00443">
    <property type="entry name" value="UCH"/>
    <property type="match status" value="1"/>
</dbReference>
<comment type="catalytic activity">
    <reaction evidence="1">
        <text>Thiol-dependent hydrolysis of ester, thioester, amide, peptide and isopeptide bonds formed by the C-terminal Gly of ubiquitin (a 76-residue protein attached to proteins as an intracellular targeting signal).</text>
        <dbReference type="EC" id="3.4.19.12"/>
    </reaction>
</comment>
<dbReference type="Proteomes" id="UP000070133">
    <property type="component" value="Unassembled WGS sequence"/>
</dbReference>
<feature type="compositionally biased region" description="Polar residues" evidence="7">
    <location>
        <begin position="209"/>
        <end position="250"/>
    </location>
</feature>
<dbReference type="PROSITE" id="PS00972">
    <property type="entry name" value="USP_1"/>
    <property type="match status" value="1"/>
</dbReference>
<dbReference type="OrthoDB" id="429671at2759"/>
<dbReference type="STRING" id="321146.A0A139H9H6"/>
<sequence>LVALEVRSLFDVVVCQSQSTSSFTTTTKPAVVLSRIASPFASCAETYTPNLSPATTSAHHHPKPIPHAPIPPTHTTFNAVDNCYSKSDCHLLCPFSTHLGLSSTSRARLREEDLDCCPGPRAMQHQYQGGPGPNIPPALPLHPQQRRDYHAYHHGPQSPLPPPQHYYPYHPQYYTHPPPQPYQWRQPYPPQQFLPPQHMQPPYQRSPMVVTSQPHIQQPMTPVTRQQNPLPAPPQATQSPRPAQQYSHQQPPAAATPSPAPTPSASLPPVPAAAAASPKERMDTPPPPPSRRQSTAQNPLLLPPEYKQPYWPDLPWYSVPESRTAFPTRAAPRRRRRRNIRPQNDSVALPALESSEDKSAAQKDEASAQAESQTLSNEEPASEASTIAAPSEPETPATSQAPSESEFTTASTPATPAQAPTASPKPTPTQQAHTRKDTRTAIAVPSIPGLSKPKEAAPPTASGKHVSEKAAEDTTPKAEAQQATSGKEDAAPVAEENPKTTPPKPAPAPKSWADLVKRNTKTQVPAAKVNGEVITNGFQLPKTASLAEALKQYRVQGGGALNFLEPRGLVNTGNMCYMNSILQVLVFCVPFYNFLDQVRQRTVHSMKSDTPLVDAMIMFMREFKVLASAESVDVLRSLLRQEQLEQYGEPVTPDYVYEVIRKLPRFASMRRGHQQDAEEFLGFLLEGLHDECVQVMQGQPDQQPSQSVSSPDTVMSPGSADGWLEVGPKQKASVTRTAGQQDAPSPITKIFGGHLRSELRVPGLKDSVTLEPYKPLQLDIGASHVNNIVDALKGITYTEALTGDFGGKGTTAKKQVFIDSLPPVLVLHLKRFQYDNSFSGTQKIWKKVGYPLELQIPKEVFPPAKRAQLQISGLPKFRLTSVVYHHGKSAAGGHYTVDVLRQDSREWIRMDDTNIRRIRPEDVAEGGAEEDPKILAKALEQHKADQELQKQRNMYQGLDEAEKEPEEEKPWSEVNGHPNGHKKNWSNVAANVTNGTSTPTSTTGKRTPTAKKEGVRDNKVAYILLYERIHD</sequence>
<feature type="compositionally biased region" description="Polar residues" evidence="7">
    <location>
        <begin position="369"/>
        <end position="385"/>
    </location>
</feature>
<feature type="compositionally biased region" description="Pro residues" evidence="7">
    <location>
        <begin position="258"/>
        <end position="271"/>
    </location>
</feature>
<dbReference type="GO" id="GO:0005829">
    <property type="term" value="C:cytosol"/>
    <property type="evidence" value="ECO:0007669"/>
    <property type="project" value="TreeGrafter"/>
</dbReference>
<evidence type="ECO:0000256" key="5">
    <source>
        <dbReference type="ARBA" id="ARBA00022801"/>
    </source>
</evidence>
<comment type="caution">
    <text evidence="9">The sequence shown here is derived from an EMBL/GenBank/DDBJ whole genome shotgun (WGS) entry which is preliminary data.</text>
</comment>
<dbReference type="InterPro" id="IPR028889">
    <property type="entry name" value="USP"/>
</dbReference>
<proteinExistence type="predicted"/>
<feature type="compositionally biased region" description="Pro residues" evidence="7">
    <location>
        <begin position="176"/>
        <end position="193"/>
    </location>
</feature>
<feature type="region of interest" description="Disordered" evidence="7">
    <location>
        <begin position="325"/>
        <end position="512"/>
    </location>
</feature>
<evidence type="ECO:0000256" key="7">
    <source>
        <dbReference type="SAM" id="MobiDB-lite"/>
    </source>
</evidence>
<dbReference type="PANTHER" id="PTHR24006">
    <property type="entry name" value="UBIQUITIN CARBOXYL-TERMINAL HYDROLASE"/>
    <property type="match status" value="1"/>
</dbReference>
<dbReference type="AlphaFoldDB" id="A0A139H9H6"/>
<protein>
    <recommendedName>
        <fullName evidence="2">ubiquitinyl hydrolase 1</fullName>
        <ecNumber evidence="2">3.4.19.12</ecNumber>
    </recommendedName>
</protein>
<feature type="compositionally biased region" description="Low complexity" evidence="7">
    <location>
        <begin position="993"/>
        <end position="1007"/>
    </location>
</feature>
<dbReference type="PROSITE" id="PS00973">
    <property type="entry name" value="USP_2"/>
    <property type="match status" value="1"/>
</dbReference>
<reference evidence="9 10" key="1">
    <citation type="submission" date="2015-07" db="EMBL/GenBank/DDBJ databases">
        <title>Comparative genomics of the Sigatoka disease complex on banana suggests a link between parallel evolutionary changes in Pseudocercospora fijiensis and Pseudocercospora eumusae and increased virulence on the banana host.</title>
        <authorList>
            <person name="Chang T.-C."/>
            <person name="Salvucci A."/>
            <person name="Crous P.W."/>
            <person name="Stergiopoulos I."/>
        </authorList>
    </citation>
    <scope>NUCLEOTIDE SEQUENCE [LARGE SCALE GENOMIC DNA]</scope>
    <source>
        <strain evidence="9 10">CBS 114824</strain>
    </source>
</reference>
<dbReference type="GO" id="GO:0004843">
    <property type="term" value="F:cysteine-type deubiquitinase activity"/>
    <property type="evidence" value="ECO:0007669"/>
    <property type="project" value="UniProtKB-EC"/>
</dbReference>
<dbReference type="GO" id="GO:0005634">
    <property type="term" value="C:nucleus"/>
    <property type="evidence" value="ECO:0007669"/>
    <property type="project" value="TreeGrafter"/>
</dbReference>